<protein>
    <submittedName>
        <fullName evidence="1">Uncharacterized protein</fullName>
    </submittedName>
</protein>
<dbReference type="Proteomes" id="UP000230233">
    <property type="component" value="Chromosome IV"/>
</dbReference>
<dbReference type="EMBL" id="PDUG01000004">
    <property type="protein sequence ID" value="PIC33400.1"/>
    <property type="molecule type" value="Genomic_DNA"/>
</dbReference>
<proteinExistence type="predicted"/>
<keyword evidence="2" id="KW-1185">Reference proteome</keyword>
<evidence type="ECO:0000313" key="1">
    <source>
        <dbReference type="EMBL" id="PIC33400.1"/>
    </source>
</evidence>
<comment type="caution">
    <text evidence="1">The sequence shown here is derived from an EMBL/GenBank/DDBJ whole genome shotgun (WGS) entry which is preliminary data.</text>
</comment>
<accession>A0A2G5U1H9</accession>
<dbReference type="AlphaFoldDB" id="A0A2G5U1H9"/>
<dbReference type="OrthoDB" id="5775517at2759"/>
<gene>
    <name evidence="1" type="primary">Cnig_chr_IV.g13393</name>
    <name evidence="1" type="ORF">B9Z55_013393</name>
</gene>
<sequence>MSAPPNHPNDMDSLAESLKNIEISCMSVQQRVNLGEQDPNFRREERLVPYEIQMCHVDYRDFMIQVNIDKHSFLLKMTLDGNVQVRVSDGMGQMQMFPMPIGMSMDESLKKITDYFLGRPGTIIHQLLISSEDVMEKCIVPEVIQTRYICYDGRNLDKALRVKCKETFVFARCFRVEMIRSVFEQVKSLDYTAGMAIEIGTGGIEQKIFPRALETLQDLQPKLGVQPKHQCYDGECERPAIEHATHLQCLVFDIEDKDLEMIVCLPDFVRIFGAEDQGLNHVVRFRVESKGTAARCDAENWLSVFDVDGFASYVNMAN</sequence>
<organism evidence="1 2">
    <name type="scientific">Caenorhabditis nigoni</name>
    <dbReference type="NCBI Taxonomy" id="1611254"/>
    <lineage>
        <taxon>Eukaryota</taxon>
        <taxon>Metazoa</taxon>
        <taxon>Ecdysozoa</taxon>
        <taxon>Nematoda</taxon>
        <taxon>Chromadorea</taxon>
        <taxon>Rhabditida</taxon>
        <taxon>Rhabditina</taxon>
        <taxon>Rhabditomorpha</taxon>
        <taxon>Rhabditoidea</taxon>
        <taxon>Rhabditidae</taxon>
        <taxon>Peloderinae</taxon>
        <taxon>Caenorhabditis</taxon>
    </lineage>
</organism>
<reference evidence="2" key="1">
    <citation type="submission" date="2017-10" db="EMBL/GenBank/DDBJ databases">
        <title>Rapid genome shrinkage in a self-fertile nematode reveals novel sperm competition proteins.</title>
        <authorList>
            <person name="Yin D."/>
            <person name="Schwarz E.M."/>
            <person name="Thomas C.G."/>
            <person name="Felde R.L."/>
            <person name="Korf I.F."/>
            <person name="Cutter A.D."/>
            <person name="Schartner C.M."/>
            <person name="Ralston E.J."/>
            <person name="Meyer B.J."/>
            <person name="Haag E.S."/>
        </authorList>
    </citation>
    <scope>NUCLEOTIDE SEQUENCE [LARGE SCALE GENOMIC DNA]</scope>
    <source>
        <strain evidence="2">JU1422</strain>
    </source>
</reference>
<name>A0A2G5U1H9_9PELO</name>
<evidence type="ECO:0000313" key="2">
    <source>
        <dbReference type="Proteomes" id="UP000230233"/>
    </source>
</evidence>